<evidence type="ECO:0000313" key="1">
    <source>
        <dbReference type="EMBL" id="TYC86610.1"/>
    </source>
</evidence>
<dbReference type="Proteomes" id="UP000322619">
    <property type="component" value="Unassembled WGS sequence"/>
</dbReference>
<protein>
    <submittedName>
        <fullName evidence="1">Uncharacterized protein</fullName>
    </submittedName>
</protein>
<gene>
    <name evidence="1" type="ORF">FXB42_05835</name>
</gene>
<comment type="caution">
    <text evidence="1">The sequence shown here is derived from an EMBL/GenBank/DDBJ whole genome shotgun (WGS) entry which is preliminary data.</text>
</comment>
<proteinExistence type="predicted"/>
<reference evidence="1 2" key="1">
    <citation type="submission" date="2019-08" db="EMBL/GenBank/DDBJ databases">
        <title>Isolation and enrichment of carboxydotrophic bacteria from anaerobic sludge for the production of bio-based chemicals from syngas.</title>
        <authorList>
            <person name="Antares A.L."/>
            <person name="Moreira J."/>
            <person name="Diender M."/>
            <person name="Parshina S.N."/>
            <person name="Stams A.J.M."/>
            <person name="Alves M."/>
            <person name="Alves J.I."/>
            <person name="Sousa D.Z."/>
        </authorList>
    </citation>
    <scope>NUCLEOTIDE SEQUENCE [LARGE SCALE GENOMIC DNA]</scope>
    <source>
        <strain evidence="1 2">JM</strain>
    </source>
</reference>
<dbReference type="EMBL" id="VSLA01000008">
    <property type="protein sequence ID" value="TYC86610.1"/>
    <property type="molecule type" value="Genomic_DNA"/>
</dbReference>
<evidence type="ECO:0000313" key="2">
    <source>
        <dbReference type="Proteomes" id="UP000322619"/>
    </source>
</evidence>
<dbReference type="AlphaFoldDB" id="A0A5D0WQS4"/>
<name>A0A5D0WQS4_9FIRM</name>
<accession>A0A5D0WQS4</accession>
<sequence>MNLVDQCNSSDMDELRKWAKIPVEMQQRLLQNVFCSKCGVPTIVDYGIQNDQFGLVLQGRCK</sequence>
<organism evidence="1 2">
    <name type="scientific">Acetobacterium wieringae</name>
    <dbReference type="NCBI Taxonomy" id="52694"/>
    <lineage>
        <taxon>Bacteria</taxon>
        <taxon>Bacillati</taxon>
        <taxon>Bacillota</taxon>
        <taxon>Clostridia</taxon>
        <taxon>Eubacteriales</taxon>
        <taxon>Eubacteriaceae</taxon>
        <taxon>Acetobacterium</taxon>
    </lineage>
</organism>